<comment type="caution">
    <text evidence="2">The sequence shown here is derived from an EMBL/GenBank/DDBJ whole genome shotgun (WGS) entry which is preliminary data.</text>
</comment>
<keyword evidence="3" id="KW-1185">Reference proteome</keyword>
<organism evidence="2 3">
    <name type="scientific">Cudoniella acicularis</name>
    <dbReference type="NCBI Taxonomy" id="354080"/>
    <lineage>
        <taxon>Eukaryota</taxon>
        <taxon>Fungi</taxon>
        <taxon>Dikarya</taxon>
        <taxon>Ascomycota</taxon>
        <taxon>Pezizomycotina</taxon>
        <taxon>Leotiomycetes</taxon>
        <taxon>Helotiales</taxon>
        <taxon>Tricladiaceae</taxon>
        <taxon>Cudoniella</taxon>
    </lineage>
</organism>
<dbReference type="InterPro" id="IPR006771">
    <property type="entry name" value="CetA-like"/>
</dbReference>
<dbReference type="PANTHER" id="PTHR36195">
    <property type="entry name" value="DOMAIN PROTEIN, PUTATIVE (AFU_ORTHOLOGUE AFUA_5G01990)-RELATED-RELATED"/>
    <property type="match status" value="1"/>
</dbReference>
<proteinExistence type="predicted"/>
<feature type="signal peptide" evidence="1">
    <location>
        <begin position="1"/>
        <end position="17"/>
    </location>
</feature>
<name>A0A8H4W6W4_9HELO</name>
<dbReference type="InterPro" id="IPR037176">
    <property type="entry name" value="Osmotin/thaumatin-like_sf"/>
</dbReference>
<dbReference type="OrthoDB" id="5144514at2759"/>
<dbReference type="Proteomes" id="UP000566819">
    <property type="component" value="Unassembled WGS sequence"/>
</dbReference>
<reference evidence="2 3" key="1">
    <citation type="submission" date="2020-03" db="EMBL/GenBank/DDBJ databases">
        <title>Draft Genome Sequence of Cudoniella acicularis.</title>
        <authorList>
            <person name="Buettner E."/>
            <person name="Kellner H."/>
        </authorList>
    </citation>
    <scope>NUCLEOTIDE SEQUENCE [LARGE SCALE GENOMIC DNA]</scope>
    <source>
        <strain evidence="2 3">DSM 108380</strain>
    </source>
</reference>
<dbReference type="EMBL" id="JAAMPI010000287">
    <property type="protein sequence ID" value="KAF4633119.1"/>
    <property type="molecule type" value="Genomic_DNA"/>
</dbReference>
<protein>
    <submittedName>
        <fullName evidence="2">Uncharacterized protein</fullName>
    </submittedName>
</protein>
<dbReference type="SUPFAM" id="SSF49870">
    <property type="entry name" value="Osmotin, thaumatin-like protein"/>
    <property type="match status" value="1"/>
</dbReference>
<dbReference type="AlphaFoldDB" id="A0A8H4W6W4"/>
<keyword evidence="1" id="KW-0732">Signal</keyword>
<dbReference type="PANTHER" id="PTHR36195:SF6">
    <property type="entry name" value="SECRETED THAUMATIN-LIKE PROTEIN CALA"/>
    <property type="match status" value="1"/>
</dbReference>
<feature type="chain" id="PRO_5034212929" evidence="1">
    <location>
        <begin position="18"/>
        <end position="190"/>
    </location>
</feature>
<evidence type="ECO:0000256" key="1">
    <source>
        <dbReference type="SAM" id="SignalP"/>
    </source>
</evidence>
<evidence type="ECO:0000313" key="3">
    <source>
        <dbReference type="Proteomes" id="UP000566819"/>
    </source>
</evidence>
<accession>A0A8H4W6W4</accession>
<gene>
    <name evidence="2" type="ORF">G7Y89_g5001</name>
</gene>
<dbReference type="Pfam" id="PF04681">
    <property type="entry name" value="Bys1"/>
    <property type="match status" value="1"/>
</dbReference>
<sequence>MHSVIALTALFATSVFASNLQVINNCGNPVYIRTSHNGACDVGADGTTCYGTPFEVDQGQTQQFDFIADGEGTSIKIATNADVNNGILQFEYTVSDNIYWDVSDLDGVGAARVGSPFSGDNVWTGPVGGSSVGQGTCTPVICLANQICQDAYQQPDQKATHGCQDMSTNFQMFLCSGNAYKSRRAISFNA</sequence>
<evidence type="ECO:0000313" key="2">
    <source>
        <dbReference type="EMBL" id="KAF4633119.1"/>
    </source>
</evidence>